<evidence type="ECO:0000256" key="1">
    <source>
        <dbReference type="SAM" id="MobiDB-lite"/>
    </source>
</evidence>
<dbReference type="EMBL" id="MZNU01000403">
    <property type="protein sequence ID" value="OWO98270.1"/>
    <property type="molecule type" value="Genomic_DNA"/>
</dbReference>
<reference evidence="2 3" key="1">
    <citation type="submission" date="2017-04" db="EMBL/GenBank/DDBJ databases">
        <title>Draft genome sequence of Marssonina coronaria NL1: causal agent of apple blotch.</title>
        <authorList>
            <person name="Cheng Q."/>
        </authorList>
    </citation>
    <scope>NUCLEOTIDE SEQUENCE [LARGE SCALE GENOMIC DNA]</scope>
    <source>
        <strain evidence="2 3">NL1</strain>
    </source>
</reference>
<comment type="caution">
    <text evidence="2">The sequence shown here is derived from an EMBL/GenBank/DDBJ whole genome shotgun (WGS) entry which is preliminary data.</text>
</comment>
<evidence type="ECO:0000313" key="2">
    <source>
        <dbReference type="EMBL" id="OWO98270.1"/>
    </source>
</evidence>
<feature type="region of interest" description="Disordered" evidence="1">
    <location>
        <begin position="56"/>
        <end position="103"/>
    </location>
</feature>
<proteinExistence type="predicted"/>
<dbReference type="AlphaFoldDB" id="A0A218YSX9"/>
<accession>A0A218YSX9</accession>
<feature type="compositionally biased region" description="Polar residues" evidence="1">
    <location>
        <begin position="56"/>
        <end position="71"/>
    </location>
</feature>
<dbReference type="Proteomes" id="UP000242519">
    <property type="component" value="Unassembled WGS sequence"/>
</dbReference>
<organism evidence="2 3">
    <name type="scientific">Diplocarpon coronariae</name>
    <dbReference type="NCBI Taxonomy" id="2795749"/>
    <lineage>
        <taxon>Eukaryota</taxon>
        <taxon>Fungi</taxon>
        <taxon>Dikarya</taxon>
        <taxon>Ascomycota</taxon>
        <taxon>Pezizomycotina</taxon>
        <taxon>Leotiomycetes</taxon>
        <taxon>Helotiales</taxon>
        <taxon>Drepanopezizaceae</taxon>
        <taxon>Diplocarpon</taxon>
    </lineage>
</organism>
<evidence type="ECO:0000313" key="3">
    <source>
        <dbReference type="Proteomes" id="UP000242519"/>
    </source>
</evidence>
<name>A0A218YSX9_9HELO</name>
<protein>
    <submittedName>
        <fullName evidence="2">Uncharacterized protein</fullName>
    </submittedName>
</protein>
<keyword evidence="3" id="KW-1185">Reference proteome</keyword>
<gene>
    <name evidence="2" type="ORF">B2J93_9074</name>
</gene>
<dbReference type="InParanoid" id="A0A218YSX9"/>
<sequence>MSLSTPTVADLRSLRLQADVVVIRANRARGSIRSSGLTRYDHHLLIFSRIRYCSSPTDRCSNQEAPQSVSPTAIRRPEVGDVPDSPTQGRAARTPPGGCPEHF</sequence>